<name>A0ABY7JUH5_9ACTN</name>
<accession>A0ABY7JUH5</accession>
<dbReference type="RefSeq" id="WP_269442716.1">
    <property type="nucleotide sequence ID" value="NZ_CP097463.1"/>
</dbReference>
<evidence type="ECO:0000313" key="1">
    <source>
        <dbReference type="EMBL" id="WAX56187.1"/>
    </source>
</evidence>
<reference evidence="1" key="1">
    <citation type="submission" date="2022-05" db="EMBL/GenBank/DDBJ databases">
        <title>Jatrophihabitans sp. SB3-54 whole genome sequence.</title>
        <authorList>
            <person name="Suh M.K."/>
            <person name="Eom M.K."/>
            <person name="Kim J.S."/>
            <person name="Kim H.S."/>
            <person name="Do H.E."/>
            <person name="Shin Y.K."/>
            <person name="Lee J.-S."/>
        </authorList>
    </citation>
    <scope>NUCLEOTIDE SEQUENCE</scope>
    <source>
        <strain evidence="1">SB3-54</strain>
    </source>
</reference>
<keyword evidence="2" id="KW-1185">Reference proteome</keyword>
<dbReference type="Proteomes" id="UP001164693">
    <property type="component" value="Chromosome"/>
</dbReference>
<proteinExistence type="predicted"/>
<protein>
    <submittedName>
        <fullName evidence="1">Uncharacterized protein</fullName>
    </submittedName>
</protein>
<organism evidence="1 2">
    <name type="scientific">Jatrophihabitans cynanchi</name>
    <dbReference type="NCBI Taxonomy" id="2944128"/>
    <lineage>
        <taxon>Bacteria</taxon>
        <taxon>Bacillati</taxon>
        <taxon>Actinomycetota</taxon>
        <taxon>Actinomycetes</taxon>
        <taxon>Jatrophihabitantales</taxon>
        <taxon>Jatrophihabitantaceae</taxon>
        <taxon>Jatrophihabitans</taxon>
    </lineage>
</organism>
<evidence type="ECO:0000313" key="2">
    <source>
        <dbReference type="Proteomes" id="UP001164693"/>
    </source>
</evidence>
<gene>
    <name evidence="1" type="ORF">M6B22_16815</name>
</gene>
<sequence>MKNTIITPVAALRPSGLVAGSAGMSWPGGVGTAAHVELPPVSQNDRTFRPAAVGAAKQARPPRGVPR</sequence>
<dbReference type="EMBL" id="CP097463">
    <property type="protein sequence ID" value="WAX56187.1"/>
    <property type="molecule type" value="Genomic_DNA"/>
</dbReference>